<dbReference type="PANTHER" id="PTHR32071:SF38">
    <property type="entry name" value="PSP OPERON TRANSCRIPTIONAL ACTIVATOR"/>
    <property type="match status" value="1"/>
</dbReference>
<dbReference type="PROSITE" id="PS00676">
    <property type="entry name" value="SIGMA54_INTERACT_2"/>
    <property type="match status" value="1"/>
</dbReference>
<dbReference type="Pfam" id="PF00158">
    <property type="entry name" value="Sigma54_activat"/>
    <property type="match status" value="1"/>
</dbReference>
<dbReference type="SMART" id="SM00382">
    <property type="entry name" value="AAA"/>
    <property type="match status" value="1"/>
</dbReference>
<dbReference type="Proteomes" id="UP000196573">
    <property type="component" value="Unassembled WGS sequence"/>
</dbReference>
<keyword evidence="4" id="KW-0238">DNA-binding</keyword>
<dbReference type="SUPFAM" id="SSF52540">
    <property type="entry name" value="P-loop containing nucleoside triphosphate hydrolases"/>
    <property type="match status" value="1"/>
</dbReference>
<dbReference type="FunFam" id="3.40.50.300:FF:000006">
    <property type="entry name" value="DNA-binding transcriptional regulator NtrC"/>
    <property type="match status" value="1"/>
</dbReference>
<dbReference type="GO" id="GO:0043565">
    <property type="term" value="F:sequence-specific DNA binding"/>
    <property type="evidence" value="ECO:0007669"/>
    <property type="project" value="InterPro"/>
</dbReference>
<dbReference type="Gene3D" id="1.10.8.60">
    <property type="match status" value="1"/>
</dbReference>
<dbReference type="CDD" id="cd00009">
    <property type="entry name" value="AAA"/>
    <property type="match status" value="1"/>
</dbReference>
<keyword evidence="3" id="KW-0805">Transcription regulation</keyword>
<evidence type="ECO:0000313" key="8">
    <source>
        <dbReference type="Proteomes" id="UP000196573"/>
    </source>
</evidence>
<dbReference type="Pfam" id="PF25601">
    <property type="entry name" value="AAA_lid_14"/>
    <property type="match status" value="1"/>
</dbReference>
<keyword evidence="2" id="KW-0067">ATP-binding</keyword>
<dbReference type="InterPro" id="IPR002078">
    <property type="entry name" value="Sigma_54_int"/>
</dbReference>
<evidence type="ECO:0000313" key="7">
    <source>
        <dbReference type="EMBL" id="SMA44083.1"/>
    </source>
</evidence>
<keyword evidence="5" id="KW-0804">Transcription</keyword>
<dbReference type="InterPro" id="IPR002197">
    <property type="entry name" value="HTH_Fis"/>
</dbReference>
<evidence type="ECO:0000259" key="6">
    <source>
        <dbReference type="PROSITE" id="PS50045"/>
    </source>
</evidence>
<evidence type="ECO:0000256" key="1">
    <source>
        <dbReference type="ARBA" id="ARBA00022741"/>
    </source>
</evidence>
<dbReference type="InterPro" id="IPR014317">
    <property type="entry name" value="Transcription_activator_PspF"/>
</dbReference>
<dbReference type="InterPro" id="IPR027417">
    <property type="entry name" value="P-loop_NTPase"/>
</dbReference>
<evidence type="ECO:0000256" key="5">
    <source>
        <dbReference type="ARBA" id="ARBA00023163"/>
    </source>
</evidence>
<dbReference type="PROSITE" id="PS00688">
    <property type="entry name" value="SIGMA54_INTERACT_3"/>
    <property type="match status" value="1"/>
</dbReference>
<dbReference type="RefSeq" id="WP_087108840.1">
    <property type="nucleotide sequence ID" value="NZ_CBCSCN010000008.1"/>
</dbReference>
<name>A0A1X7AKM5_9GAMM</name>
<dbReference type="PRINTS" id="PR01590">
    <property type="entry name" value="HTHFIS"/>
</dbReference>
<proteinExistence type="predicted"/>
<protein>
    <submittedName>
        <fullName evidence="7">Psp operon transcriptional activator</fullName>
    </submittedName>
</protein>
<dbReference type="SUPFAM" id="SSF46689">
    <property type="entry name" value="Homeodomain-like"/>
    <property type="match status" value="1"/>
</dbReference>
<evidence type="ECO:0000256" key="4">
    <source>
        <dbReference type="ARBA" id="ARBA00023125"/>
    </source>
</evidence>
<dbReference type="EMBL" id="FWPT01000003">
    <property type="protein sequence ID" value="SMA44083.1"/>
    <property type="molecule type" value="Genomic_DNA"/>
</dbReference>
<organism evidence="7 8">
    <name type="scientific">Parendozoicomonas haliclonae</name>
    <dbReference type="NCBI Taxonomy" id="1960125"/>
    <lineage>
        <taxon>Bacteria</taxon>
        <taxon>Pseudomonadati</taxon>
        <taxon>Pseudomonadota</taxon>
        <taxon>Gammaproteobacteria</taxon>
        <taxon>Oceanospirillales</taxon>
        <taxon>Endozoicomonadaceae</taxon>
        <taxon>Parendozoicomonas</taxon>
    </lineage>
</organism>
<dbReference type="GO" id="GO:0005524">
    <property type="term" value="F:ATP binding"/>
    <property type="evidence" value="ECO:0007669"/>
    <property type="project" value="UniProtKB-KW"/>
</dbReference>
<dbReference type="Gene3D" id="3.40.50.300">
    <property type="entry name" value="P-loop containing nucleotide triphosphate hydrolases"/>
    <property type="match status" value="1"/>
</dbReference>
<dbReference type="InterPro" id="IPR058031">
    <property type="entry name" value="AAA_lid_NorR"/>
</dbReference>
<accession>A0A1X7AKM5</accession>
<keyword evidence="8" id="KW-1185">Reference proteome</keyword>
<evidence type="ECO:0000256" key="2">
    <source>
        <dbReference type="ARBA" id="ARBA00022840"/>
    </source>
</evidence>
<dbReference type="InterPro" id="IPR009057">
    <property type="entry name" value="Homeodomain-like_sf"/>
</dbReference>
<dbReference type="AlphaFoldDB" id="A0A1X7AKM5"/>
<dbReference type="OrthoDB" id="9804019at2"/>
<dbReference type="PROSITE" id="PS50045">
    <property type="entry name" value="SIGMA54_INTERACT_4"/>
    <property type="match status" value="1"/>
</dbReference>
<gene>
    <name evidence="7" type="primary">pspF</name>
    <name evidence="7" type="ORF">EHSB41UT_01726</name>
</gene>
<reference evidence="7 8" key="1">
    <citation type="submission" date="2017-03" db="EMBL/GenBank/DDBJ databases">
        <authorList>
            <person name="Afonso C.L."/>
            <person name="Miller P.J."/>
            <person name="Scott M.A."/>
            <person name="Spackman E."/>
            <person name="Goraichik I."/>
            <person name="Dimitrov K.M."/>
            <person name="Suarez D.L."/>
            <person name="Swayne D.E."/>
        </authorList>
    </citation>
    <scope>NUCLEOTIDE SEQUENCE [LARGE SCALE GENOMIC DNA]</scope>
    <source>
        <strain evidence="7">SB41UT1</strain>
    </source>
</reference>
<keyword evidence="1" id="KW-0547">Nucleotide-binding</keyword>
<dbReference type="InterPro" id="IPR025943">
    <property type="entry name" value="Sigma_54_int_dom_ATP-bd_2"/>
</dbReference>
<evidence type="ECO:0000256" key="3">
    <source>
        <dbReference type="ARBA" id="ARBA00023015"/>
    </source>
</evidence>
<dbReference type="Gene3D" id="1.10.10.60">
    <property type="entry name" value="Homeodomain-like"/>
    <property type="match status" value="1"/>
</dbReference>
<dbReference type="InterPro" id="IPR003593">
    <property type="entry name" value="AAA+_ATPase"/>
</dbReference>
<sequence length="366" mass="41184">MPTGKKNLIGSSPAFLEMQEAVSQYARHQRPVLIIGERGTGKEEIANRLHFLSPRWQQNLIKLNCAAFNDELLDSELFGHESGAFTGARQTRTGLFEEADGGTLFLDELATMGARLQEKLLRVIEYGEFYRVGSSKPINVDVRVVAATNEHLPTLAAQGKFRHDLLDRLAFDVIAVPPLRARRDDILPLAHHFAMGMIHELTDGYGLEDFEGFTDEVIETLYSYRWPGNIRELKNAVERSVCRSAPGVPVDTLVLDPFHSPWLEALDQSPTPAATEQPQEPTQSTAEEIRIETVQKGIFEQAISQLQRQKAVSMKKILKQVEEDLLKSALQASQYNQKRTADMLGLSYDQIRSLIRKYAPKKERSA</sequence>
<feature type="domain" description="Sigma-54 factor interaction" evidence="6">
    <location>
        <begin position="8"/>
        <end position="242"/>
    </location>
</feature>
<dbReference type="GO" id="GO:0006355">
    <property type="term" value="P:regulation of DNA-templated transcription"/>
    <property type="evidence" value="ECO:0007669"/>
    <property type="project" value="InterPro"/>
</dbReference>
<dbReference type="PANTHER" id="PTHR32071">
    <property type="entry name" value="TRANSCRIPTIONAL REGULATORY PROTEIN"/>
    <property type="match status" value="1"/>
</dbReference>
<dbReference type="Pfam" id="PF02954">
    <property type="entry name" value="HTH_8"/>
    <property type="match status" value="1"/>
</dbReference>
<dbReference type="NCBIfam" id="TIGR02974">
    <property type="entry name" value="phageshock_pspF"/>
    <property type="match status" value="1"/>
</dbReference>
<dbReference type="InterPro" id="IPR025944">
    <property type="entry name" value="Sigma_54_int_dom_CS"/>
</dbReference>